<feature type="compositionally biased region" description="Polar residues" evidence="3">
    <location>
        <begin position="288"/>
        <end position="309"/>
    </location>
</feature>
<dbReference type="Gene3D" id="3.40.50.300">
    <property type="entry name" value="P-loop containing nucleotide triphosphate hydrolases"/>
    <property type="match status" value="1"/>
</dbReference>
<dbReference type="InParanoid" id="V5FSX0"/>
<dbReference type="GO" id="GO:0005886">
    <property type="term" value="C:plasma membrane"/>
    <property type="evidence" value="ECO:0007669"/>
    <property type="project" value="TreeGrafter"/>
</dbReference>
<dbReference type="EMBL" id="BAUL01000038">
    <property type="protein sequence ID" value="GAD92786.1"/>
    <property type="molecule type" value="Genomic_DNA"/>
</dbReference>
<evidence type="ECO:0000259" key="4">
    <source>
        <dbReference type="PROSITE" id="PS50009"/>
    </source>
</evidence>
<dbReference type="CDD" id="cd00882">
    <property type="entry name" value="Ras_like_GTPase"/>
    <property type="match status" value="1"/>
</dbReference>
<keyword evidence="7" id="KW-1185">Reference proteome</keyword>
<feature type="region of interest" description="Disordered" evidence="3">
    <location>
        <begin position="1"/>
        <end position="54"/>
    </location>
</feature>
<feature type="domain" description="N-terminal Ras-GEF" evidence="5">
    <location>
        <begin position="444"/>
        <end position="573"/>
    </location>
</feature>
<evidence type="ECO:0000256" key="1">
    <source>
        <dbReference type="ARBA" id="ARBA00022658"/>
    </source>
</evidence>
<organism evidence="6 7">
    <name type="scientific">Byssochlamys spectabilis (strain No. 5 / NBRC 109023)</name>
    <name type="common">Paecilomyces variotii</name>
    <dbReference type="NCBI Taxonomy" id="1356009"/>
    <lineage>
        <taxon>Eukaryota</taxon>
        <taxon>Fungi</taxon>
        <taxon>Dikarya</taxon>
        <taxon>Ascomycota</taxon>
        <taxon>Pezizomycotina</taxon>
        <taxon>Eurotiomycetes</taxon>
        <taxon>Eurotiomycetidae</taxon>
        <taxon>Eurotiales</taxon>
        <taxon>Thermoascaceae</taxon>
        <taxon>Paecilomyces</taxon>
    </lineage>
</organism>
<evidence type="ECO:0000256" key="2">
    <source>
        <dbReference type="PROSITE-ProRule" id="PRU00168"/>
    </source>
</evidence>
<evidence type="ECO:0000256" key="3">
    <source>
        <dbReference type="SAM" id="MobiDB-lite"/>
    </source>
</evidence>
<reference evidence="7" key="1">
    <citation type="journal article" date="2014" name="Genome Announc.">
        <title>Draft genome sequence of the formaldehyde-resistant fungus Byssochlamys spectabilis No. 5 (anamorph Paecilomyces variotii No. 5) (NBRC109023).</title>
        <authorList>
            <person name="Oka T."/>
            <person name="Ekino K."/>
            <person name="Fukuda K."/>
            <person name="Nomura Y."/>
        </authorList>
    </citation>
    <scope>NUCLEOTIDE SEQUENCE [LARGE SCALE GENOMIC DNA]</scope>
    <source>
        <strain evidence="7">No. 5 / NBRC 109023</strain>
    </source>
</reference>
<dbReference type="Pfam" id="PF00618">
    <property type="entry name" value="RasGEF_N"/>
    <property type="match status" value="1"/>
</dbReference>
<comment type="caution">
    <text evidence="6">The sequence shown here is derived from an EMBL/GenBank/DDBJ whole genome shotgun (WGS) entry which is preliminary data.</text>
</comment>
<dbReference type="SUPFAM" id="SSF48366">
    <property type="entry name" value="Ras GEF"/>
    <property type="match status" value="1"/>
</dbReference>
<dbReference type="GO" id="GO:0005085">
    <property type="term" value="F:guanyl-nucleotide exchange factor activity"/>
    <property type="evidence" value="ECO:0007669"/>
    <property type="project" value="UniProtKB-KW"/>
</dbReference>
<dbReference type="Pfam" id="PF13233">
    <property type="entry name" value="Complex1_LYR_2"/>
    <property type="match status" value="1"/>
</dbReference>
<dbReference type="InterPro" id="IPR027417">
    <property type="entry name" value="P-loop_NTPase"/>
</dbReference>
<dbReference type="PROSITE" id="PS50009">
    <property type="entry name" value="RASGEF_CAT"/>
    <property type="match status" value="1"/>
</dbReference>
<keyword evidence="1 2" id="KW-0344">Guanine-nucleotide releasing factor</keyword>
<name>V5FSX0_BYSSN</name>
<dbReference type="InterPro" id="IPR001895">
    <property type="entry name" value="RASGEF_cat_dom"/>
</dbReference>
<dbReference type="Gene3D" id="1.20.870.10">
    <property type="entry name" value="Son of sevenless (SoS) protein Chain: S domain 1"/>
    <property type="match status" value="1"/>
</dbReference>
<dbReference type="InterPro" id="IPR023578">
    <property type="entry name" value="Ras_GEF_dom_sf"/>
</dbReference>
<dbReference type="SUPFAM" id="SSF52540">
    <property type="entry name" value="P-loop containing nucleoside triphosphate hydrolases"/>
    <property type="match status" value="1"/>
</dbReference>
<evidence type="ECO:0000313" key="6">
    <source>
        <dbReference type="EMBL" id="GAD92786.1"/>
    </source>
</evidence>
<evidence type="ECO:0000313" key="7">
    <source>
        <dbReference type="Proteomes" id="UP000018001"/>
    </source>
</evidence>
<sequence>MDTQQQSRRARSSSDRAQGSPVAPPQRPRLGVRTISAPAGGIQKLDRSKVTTDEGKTFQTTVIEEQESPLGSPVENHPIDDDDVSTIKGNNESSNSRANLPHVRLAVIGPNAVGKSTFVQCALDMKHPPTSRSSAKKMSLDGTVYMVRLLEIALDNISFDTNGRVVWPRSSDDTNLPPVDGALVLHDVTSPEGIIESSRLLDALSKSSIPYVLVQCKCDLQDRPQKMESAMFEKISRIISGKELHRTSADSPRTQKRCISILLRSIVLKTPDIVRNHLYGNNSNSSSTLQQTQARQPLSTTQDRQSYTTAEAKEAAQAEASGDEITTSNERVDGNGENRPTDKATDANLALNAVGSRYARSNSHPVRPQTPPSAGRLSSRGPSISSNAAESPPNREKSRQRRLQSAWRHSAGSDAFSSFLELEDGENGVHKNSPDLNKEKPGEAVAVDTGVTFEELVDRLVSVPMSKQDSKFSAIFLCLYRKFAAPGTLLNTLIGRFEKTEKSPAAQLSKSADQLRLLNVVGQWVSEYPGDFAYPKTRRRLTDFVAALEKNHVYMFAAKEIASYLDLIVEEDETGWPFRDSDSDASEKSDRLETFLNTSARSSPMTLLSGSTLLDYSIYSTSSLDLNDDTPDASSAHSGHSVSLSNASSYGKSASTSNQSFSTLITLENAQREAQTLEIIPKMSLTKIQWRQFMEIPDDDFAKELTRIDWIMYNSFRPRDLVRHVSISGQDKDKIKSLENVNRMIKEFNHVAFFVASMILFRDKPKHRAKALEKFMNIAQRLRRQNNYNSLGAVIAGINGTPVHRLTQTRELVPLPVQKEFMRLVILMGTQKSHFAYRLAWDNSFAERIPFLPLHRRDLVSAEEGNKTFIGENKSRINWKKFEIMGEVVLGIQRSQKTPYPYLPKNEEAMRLLLETKLSNDEEDLYSRSMQVEPSATGDRKKFAWLRSIASIIPSQSSLSIIMSSSHAAQARSLYRALLRELPPRPLSTPSPLQSRLRAMFHPSAAPQESEAALKQLEEADQFIQYARAQRMYSTLLDRYNPGINMDQEEKVRLTARRVGLDLPVENKENKK</sequence>
<feature type="compositionally biased region" description="Basic and acidic residues" evidence="3">
    <location>
        <begin position="330"/>
        <end position="345"/>
    </location>
</feature>
<evidence type="ECO:0000259" key="5">
    <source>
        <dbReference type="PROSITE" id="PS50212"/>
    </source>
</evidence>
<dbReference type="Proteomes" id="UP000018001">
    <property type="component" value="Unassembled WGS sequence"/>
</dbReference>
<dbReference type="GO" id="GO:0007265">
    <property type="term" value="P:Ras protein signal transduction"/>
    <property type="evidence" value="ECO:0007669"/>
    <property type="project" value="TreeGrafter"/>
</dbReference>
<dbReference type="InterPro" id="IPR036964">
    <property type="entry name" value="RASGEF_cat_dom_sf"/>
</dbReference>
<feature type="domain" description="Ras-GEF" evidence="4">
    <location>
        <begin position="697"/>
        <end position="935"/>
    </location>
</feature>
<dbReference type="InterPro" id="IPR000651">
    <property type="entry name" value="Ras-like_Gua-exchang_fac_N"/>
</dbReference>
<dbReference type="Pfam" id="PF00617">
    <property type="entry name" value="RasGEF"/>
    <property type="match status" value="1"/>
</dbReference>
<dbReference type="eggNOG" id="KOG2378">
    <property type="taxonomic scope" value="Eukaryota"/>
</dbReference>
<dbReference type="AlphaFoldDB" id="V5FSX0"/>
<gene>
    <name evidence="6" type="ORF">PVAR5_1382</name>
</gene>
<protein>
    <recommendedName>
        <fullName evidence="8">Ras guanyl-nucleotide exchange factor RasGEF</fullName>
    </recommendedName>
</protein>
<proteinExistence type="predicted"/>
<accession>V5FSX0</accession>
<dbReference type="PROSITE" id="PS50212">
    <property type="entry name" value="RASGEF_NTER"/>
    <property type="match status" value="1"/>
</dbReference>
<dbReference type="OrthoDB" id="28357at2759"/>
<dbReference type="SMART" id="SM00229">
    <property type="entry name" value="RasGEFN"/>
    <property type="match status" value="1"/>
</dbReference>
<feature type="region of interest" description="Disordered" evidence="3">
    <location>
        <begin position="279"/>
        <end position="410"/>
    </location>
</feature>
<dbReference type="PANTHER" id="PTHR23113">
    <property type="entry name" value="GUANINE NUCLEOTIDE EXCHANGE FACTOR"/>
    <property type="match status" value="1"/>
</dbReference>
<feature type="compositionally biased region" description="Basic and acidic residues" evidence="3">
    <location>
        <begin position="44"/>
        <end position="54"/>
    </location>
</feature>
<dbReference type="Gene3D" id="1.10.840.10">
    <property type="entry name" value="Ras guanine-nucleotide exchange factors catalytic domain"/>
    <property type="match status" value="1"/>
</dbReference>
<evidence type="ECO:0008006" key="8">
    <source>
        <dbReference type="Google" id="ProtNLM"/>
    </source>
</evidence>
<dbReference type="InterPro" id="IPR008937">
    <property type="entry name" value="Ras-like_GEF"/>
</dbReference>
<dbReference type="CDD" id="cd06224">
    <property type="entry name" value="REM"/>
    <property type="match status" value="1"/>
</dbReference>
<dbReference type="PANTHER" id="PTHR23113:SF348">
    <property type="entry name" value="GUANYL-NUCLEOTIDE EXCHANGE FACTOR RASGEF, PUTATIVE (AFU_ORTHOLOGUE AFUA_1G04700)-RELATED"/>
    <property type="match status" value="1"/>
</dbReference>
<dbReference type="SMART" id="SM00147">
    <property type="entry name" value="RasGEF"/>
    <property type="match status" value="1"/>
</dbReference>
<feature type="compositionally biased region" description="Polar residues" evidence="3">
    <location>
        <begin position="380"/>
        <end position="389"/>
    </location>
</feature>
<dbReference type="HOGENOM" id="CLU_005431_1_0_1"/>